<dbReference type="EMBL" id="JBBPEH010000005">
    <property type="protein sequence ID" value="KAK7538419.1"/>
    <property type="molecule type" value="Genomic_DNA"/>
</dbReference>
<organism evidence="2 3">
    <name type="scientific">Phyllosticta citribraziliensis</name>
    <dbReference type="NCBI Taxonomy" id="989973"/>
    <lineage>
        <taxon>Eukaryota</taxon>
        <taxon>Fungi</taxon>
        <taxon>Dikarya</taxon>
        <taxon>Ascomycota</taxon>
        <taxon>Pezizomycotina</taxon>
        <taxon>Dothideomycetes</taxon>
        <taxon>Dothideomycetes incertae sedis</taxon>
        <taxon>Botryosphaeriales</taxon>
        <taxon>Phyllostictaceae</taxon>
        <taxon>Phyllosticta</taxon>
    </lineage>
</organism>
<keyword evidence="1" id="KW-0812">Transmembrane</keyword>
<protein>
    <submittedName>
        <fullName evidence="2">Uncharacterized protein</fullName>
    </submittedName>
</protein>
<evidence type="ECO:0000313" key="3">
    <source>
        <dbReference type="Proteomes" id="UP001360953"/>
    </source>
</evidence>
<evidence type="ECO:0000313" key="2">
    <source>
        <dbReference type="EMBL" id="KAK7538419.1"/>
    </source>
</evidence>
<dbReference type="Proteomes" id="UP001360953">
    <property type="component" value="Unassembled WGS sequence"/>
</dbReference>
<name>A0ABR1LTB7_9PEZI</name>
<accession>A0ABR1LTB7</accession>
<feature type="transmembrane region" description="Helical" evidence="1">
    <location>
        <begin position="127"/>
        <end position="148"/>
    </location>
</feature>
<evidence type="ECO:0000256" key="1">
    <source>
        <dbReference type="SAM" id="Phobius"/>
    </source>
</evidence>
<comment type="caution">
    <text evidence="2">The sequence shown here is derived from an EMBL/GenBank/DDBJ whole genome shotgun (WGS) entry which is preliminary data.</text>
</comment>
<proteinExistence type="predicted"/>
<keyword evidence="1" id="KW-1133">Transmembrane helix</keyword>
<gene>
    <name evidence="2" type="ORF">J3D65DRAFT_326981</name>
</gene>
<keyword evidence="3" id="KW-1185">Reference proteome</keyword>
<dbReference type="GeneID" id="92028291"/>
<sequence>MKQPAPATSGTTTTNTKDLYHHQRSTVPHVSRVISLVGFLFFFLSGWEIWERDRGRGWRQEKYHLHWLCSLPWPSLLGSNFAVCVLKNTTHHHYHHYHPLHRGGHVQIMRSSGTLALRRPRHHHHRYYFYSTFLLRVCLVPSPGAVFWTDGWLKEEQSYPPFLSF</sequence>
<keyword evidence="1" id="KW-0472">Membrane</keyword>
<feature type="transmembrane region" description="Helical" evidence="1">
    <location>
        <begin position="29"/>
        <end position="50"/>
    </location>
</feature>
<dbReference type="RefSeq" id="XP_066656106.1">
    <property type="nucleotide sequence ID" value="XM_066795385.1"/>
</dbReference>
<reference evidence="2 3" key="1">
    <citation type="submission" date="2024-04" db="EMBL/GenBank/DDBJ databases">
        <title>Phyllosticta paracitricarpa is synonymous to the EU quarantine fungus P. citricarpa based on phylogenomic analyses.</title>
        <authorList>
            <consortium name="Lawrence Berkeley National Laboratory"/>
            <person name="Van ingen-buijs V.A."/>
            <person name="Van westerhoven A.C."/>
            <person name="Haridas S."/>
            <person name="Skiadas P."/>
            <person name="Martin F."/>
            <person name="Groenewald J.Z."/>
            <person name="Crous P.W."/>
            <person name="Seidl M.F."/>
        </authorList>
    </citation>
    <scope>NUCLEOTIDE SEQUENCE [LARGE SCALE GENOMIC DNA]</scope>
    <source>
        <strain evidence="2 3">CPC 17464</strain>
    </source>
</reference>